<dbReference type="PANTHER" id="PTHR34145:SF28">
    <property type="entry name" value="F-BOX DOMAIN-CONTAINING PROTEIN"/>
    <property type="match status" value="1"/>
</dbReference>
<proteinExistence type="predicted"/>
<organism evidence="2">
    <name type="scientific">Tanacetum cinerariifolium</name>
    <name type="common">Dalmatian daisy</name>
    <name type="synonym">Chrysanthemum cinerariifolium</name>
    <dbReference type="NCBI Taxonomy" id="118510"/>
    <lineage>
        <taxon>Eukaryota</taxon>
        <taxon>Viridiplantae</taxon>
        <taxon>Streptophyta</taxon>
        <taxon>Embryophyta</taxon>
        <taxon>Tracheophyta</taxon>
        <taxon>Spermatophyta</taxon>
        <taxon>Magnoliopsida</taxon>
        <taxon>eudicotyledons</taxon>
        <taxon>Gunneridae</taxon>
        <taxon>Pentapetalae</taxon>
        <taxon>asterids</taxon>
        <taxon>campanulids</taxon>
        <taxon>Asterales</taxon>
        <taxon>Asteraceae</taxon>
        <taxon>Asteroideae</taxon>
        <taxon>Anthemideae</taxon>
        <taxon>Anthemidinae</taxon>
        <taxon>Tanacetum</taxon>
    </lineage>
</organism>
<feature type="non-terminal residue" evidence="2">
    <location>
        <position position="1"/>
    </location>
</feature>
<gene>
    <name evidence="2" type="ORF">Tci_572796</name>
</gene>
<name>A0A699J034_TANCI</name>
<comment type="caution">
    <text evidence="2">The sequence shown here is derived from an EMBL/GenBank/DDBJ whole genome shotgun (WGS) entry which is preliminary data.</text>
</comment>
<reference evidence="2" key="1">
    <citation type="journal article" date="2019" name="Sci. Rep.">
        <title>Draft genome of Tanacetum cinerariifolium, the natural source of mosquito coil.</title>
        <authorList>
            <person name="Yamashiro T."/>
            <person name="Shiraishi A."/>
            <person name="Satake H."/>
            <person name="Nakayama K."/>
        </authorList>
    </citation>
    <scope>NUCLEOTIDE SEQUENCE</scope>
</reference>
<dbReference type="InterPro" id="IPR053772">
    <property type="entry name" value="At1g61320/At1g61330-like"/>
</dbReference>
<feature type="domain" description="F-box/LRR-repeat protein 15/At3g58940/PEG3-like LRR" evidence="1">
    <location>
        <begin position="3"/>
        <end position="85"/>
    </location>
</feature>
<dbReference type="AlphaFoldDB" id="A0A699J034"/>
<evidence type="ECO:0000259" key="1">
    <source>
        <dbReference type="Pfam" id="PF24758"/>
    </source>
</evidence>
<dbReference type="SUPFAM" id="SSF52047">
    <property type="entry name" value="RNI-like"/>
    <property type="match status" value="1"/>
</dbReference>
<dbReference type="PANTHER" id="PTHR34145">
    <property type="entry name" value="OS02G0105600 PROTEIN"/>
    <property type="match status" value="1"/>
</dbReference>
<accession>A0A699J034</accession>
<protein>
    <recommendedName>
        <fullName evidence="1">F-box/LRR-repeat protein 15/At3g58940/PEG3-like LRR domain-containing protein</fullName>
    </recommendedName>
</protein>
<dbReference type="Pfam" id="PF24758">
    <property type="entry name" value="LRR_At5g56370"/>
    <property type="match status" value="1"/>
</dbReference>
<dbReference type="EMBL" id="BKCJ010354952">
    <property type="protein sequence ID" value="GFA00824.1"/>
    <property type="molecule type" value="Genomic_DNA"/>
</dbReference>
<dbReference type="InterPro" id="IPR055411">
    <property type="entry name" value="LRR_FXL15/At3g58940/PEG3-like"/>
</dbReference>
<dbReference type="Gene3D" id="3.80.10.10">
    <property type="entry name" value="Ribonuclease Inhibitor"/>
    <property type="match status" value="1"/>
</dbReference>
<dbReference type="InterPro" id="IPR032675">
    <property type="entry name" value="LRR_dom_sf"/>
</dbReference>
<evidence type="ECO:0000313" key="2">
    <source>
        <dbReference type="EMBL" id="GFA00824.1"/>
    </source>
</evidence>
<sequence length="243" mass="28156">ECALPSSLFSWTHLTDLCLMDCRLYYEYHERTCGDSLGSLTTLYLKGLTGSTKDLVYFLSKCPSLKTLTMLQYPHAYDAISNTYRTTIIDMFQCLPSIENLSISSQYFEYFPFVRVGPQKLPTGHLKYCRTEDMCFRTYENISMLGLLITSSPNLERLVVEIKDYYLGESESGYFKIEDYLDFWLEHLTEVKIENMSDKTKAELDFVKLILARSRTLMKVNIVLYQWAGKDVELQILVLSSSL</sequence>